<feature type="chain" id="PRO_5046869324" evidence="1">
    <location>
        <begin position="24"/>
        <end position="202"/>
    </location>
</feature>
<keyword evidence="3" id="KW-1185">Reference proteome</keyword>
<reference evidence="2 3" key="1">
    <citation type="submission" date="2024-07" db="EMBL/GenBank/DDBJ databases">
        <title>Luteimonas salilacus sp. nov., isolated from the shore soil of Salt Lake in Tibet of China.</title>
        <authorList>
            <person name="Zhang X."/>
            <person name="Li A."/>
        </authorList>
    </citation>
    <scope>NUCLEOTIDE SEQUENCE [LARGE SCALE GENOMIC DNA]</scope>
    <source>
        <strain evidence="2 3">B3-2-R+30</strain>
    </source>
</reference>
<sequence length="202" mass="22500">MDLQALRYGAVAALLLLALNACADEKSPPADPRLPQPVNGITFDEWAAGNARLANKQTLDGVLETLEVDKSQWDEANTAFTKALKERDPRSYTYQRYGEVFADPAVGRFAEAGDNPRLQGKLATFEDYARVQAHLTVATQAGKDPQEVLKEHDLTVYEFSQESGRWVQEMARAAGGGDIERMNRIREGFEAEYREKYGVGEE</sequence>
<evidence type="ECO:0000313" key="2">
    <source>
        <dbReference type="EMBL" id="MEZ0476601.1"/>
    </source>
</evidence>
<feature type="signal peptide" evidence="1">
    <location>
        <begin position="1"/>
        <end position="23"/>
    </location>
</feature>
<keyword evidence="1" id="KW-0732">Signal</keyword>
<protein>
    <submittedName>
        <fullName evidence="2">Uncharacterized protein</fullName>
    </submittedName>
</protein>
<evidence type="ECO:0000256" key="1">
    <source>
        <dbReference type="SAM" id="SignalP"/>
    </source>
</evidence>
<evidence type="ECO:0000313" key="3">
    <source>
        <dbReference type="Proteomes" id="UP001566331"/>
    </source>
</evidence>
<dbReference type="RefSeq" id="WP_370565720.1">
    <property type="nucleotide sequence ID" value="NZ_JBFWIB010000023.1"/>
</dbReference>
<dbReference type="EMBL" id="JBFWIC010000041">
    <property type="protein sequence ID" value="MEZ0476601.1"/>
    <property type="molecule type" value="Genomic_DNA"/>
</dbReference>
<accession>A0ABV4HXT5</accession>
<proteinExistence type="predicted"/>
<organism evidence="2 3">
    <name type="scientific">Luteimonas salinilitoris</name>
    <dbReference type="NCBI Taxonomy" id="3237697"/>
    <lineage>
        <taxon>Bacteria</taxon>
        <taxon>Pseudomonadati</taxon>
        <taxon>Pseudomonadota</taxon>
        <taxon>Gammaproteobacteria</taxon>
        <taxon>Lysobacterales</taxon>
        <taxon>Lysobacteraceae</taxon>
        <taxon>Luteimonas</taxon>
    </lineage>
</organism>
<name>A0ABV4HXT5_9GAMM</name>
<gene>
    <name evidence="2" type="ORF">AB6713_18575</name>
</gene>
<dbReference type="Proteomes" id="UP001566331">
    <property type="component" value="Unassembled WGS sequence"/>
</dbReference>
<comment type="caution">
    <text evidence="2">The sequence shown here is derived from an EMBL/GenBank/DDBJ whole genome shotgun (WGS) entry which is preliminary data.</text>
</comment>